<keyword evidence="11" id="KW-1185">Reference proteome</keyword>
<protein>
    <recommendedName>
        <fullName evidence="12">Sulphur transport domain-containing protein</fullName>
    </recommendedName>
</protein>
<comment type="similarity">
    <text evidence="8">Belongs to the TsuA/YedE (TC 9.B.102) family.</text>
</comment>
<dbReference type="GO" id="GO:0005886">
    <property type="term" value="C:plasma membrane"/>
    <property type="evidence" value="ECO:0007669"/>
    <property type="project" value="UniProtKB-SubCell"/>
</dbReference>
<evidence type="ECO:0000256" key="3">
    <source>
        <dbReference type="ARBA" id="ARBA00022475"/>
    </source>
</evidence>
<feature type="transmembrane region" description="Helical" evidence="9">
    <location>
        <begin position="159"/>
        <end position="177"/>
    </location>
</feature>
<evidence type="ECO:0000256" key="2">
    <source>
        <dbReference type="ARBA" id="ARBA00022448"/>
    </source>
</evidence>
<dbReference type="InterPro" id="IPR007272">
    <property type="entry name" value="Sulf_transp_TsuA/YedE"/>
</dbReference>
<dbReference type="Pfam" id="PF04143">
    <property type="entry name" value="Sulf_transp"/>
    <property type="match status" value="1"/>
</dbReference>
<feature type="transmembrane region" description="Helical" evidence="9">
    <location>
        <begin position="304"/>
        <end position="322"/>
    </location>
</feature>
<keyword evidence="6 9" id="KW-1133">Transmembrane helix</keyword>
<evidence type="ECO:0000256" key="5">
    <source>
        <dbReference type="ARBA" id="ARBA00022692"/>
    </source>
</evidence>
<evidence type="ECO:0000256" key="1">
    <source>
        <dbReference type="ARBA" id="ARBA00004429"/>
    </source>
</evidence>
<feature type="transmembrane region" description="Helical" evidence="9">
    <location>
        <begin position="342"/>
        <end position="364"/>
    </location>
</feature>
<feature type="transmembrane region" description="Helical" evidence="9">
    <location>
        <begin position="112"/>
        <end position="129"/>
    </location>
</feature>
<feature type="transmembrane region" description="Helical" evidence="9">
    <location>
        <begin position="197"/>
        <end position="218"/>
    </location>
</feature>
<dbReference type="Proteomes" id="UP001063350">
    <property type="component" value="Chromosome"/>
</dbReference>
<evidence type="ECO:0000256" key="4">
    <source>
        <dbReference type="ARBA" id="ARBA00022519"/>
    </source>
</evidence>
<keyword evidence="3" id="KW-1003">Cell membrane</keyword>
<dbReference type="KEGG" id="ddu:GF1_06700"/>
<organism evidence="10 11">
    <name type="scientific">Desulfolithobacter dissulfuricans</name>
    <dbReference type="NCBI Taxonomy" id="2795293"/>
    <lineage>
        <taxon>Bacteria</taxon>
        <taxon>Pseudomonadati</taxon>
        <taxon>Thermodesulfobacteriota</taxon>
        <taxon>Desulfobulbia</taxon>
        <taxon>Desulfobulbales</taxon>
        <taxon>Desulfobulbaceae</taxon>
        <taxon>Desulfolithobacter</taxon>
    </lineage>
</organism>
<evidence type="ECO:0000256" key="6">
    <source>
        <dbReference type="ARBA" id="ARBA00022989"/>
    </source>
</evidence>
<evidence type="ECO:0000256" key="7">
    <source>
        <dbReference type="ARBA" id="ARBA00023136"/>
    </source>
</evidence>
<dbReference type="AlphaFoldDB" id="A0A915TYU2"/>
<accession>A0A915TYU2</accession>
<keyword evidence="7 9" id="KW-0472">Membrane</keyword>
<evidence type="ECO:0000313" key="11">
    <source>
        <dbReference type="Proteomes" id="UP001063350"/>
    </source>
</evidence>
<sequence length="365" mass="39668">MNPFVLATGCFVIGALLGMVLYRGDYCMVAMLRDFFLIGDRTLLRSFLIYLLTFVVLVSIGRITGFIAVFPPYTFAAASMMTVAGGFLFGIGMVLAGGCVISTLYRMAAGHTGNWIAFSGILLGSMLYAEIHEQVTQLAAATRLTSVRVVAEISPKLEVLLVVSFVVLALLMIIRWLRQGKLTVVCHARGYIEPWRVALFIGCLNFLFYALSGAPMGVTTGYAKMAAFLESLVIPAHVRTLRFFQEDTVSLHYGKSMLAGGAAPVMDLIGYTELPLIGGIFIGSLCSALICREFRVYGLPPRRQIVSSFIGGLLLALGARFASGCNVKFFLGGLPLLALQSFFFILAVLPGVRIGIWLLTRLVIR</sequence>
<feature type="transmembrane region" description="Helical" evidence="9">
    <location>
        <begin position="76"/>
        <end position="105"/>
    </location>
</feature>
<name>A0A915TYU2_9BACT</name>
<keyword evidence="2" id="KW-0813">Transport</keyword>
<proteinExistence type="inferred from homology"/>
<evidence type="ECO:0008006" key="12">
    <source>
        <dbReference type="Google" id="ProtNLM"/>
    </source>
</evidence>
<feature type="transmembrane region" description="Helical" evidence="9">
    <location>
        <begin position="274"/>
        <end position="292"/>
    </location>
</feature>
<dbReference type="PANTHER" id="PTHR30574">
    <property type="entry name" value="INNER MEMBRANE PROTEIN YEDE"/>
    <property type="match status" value="1"/>
</dbReference>
<feature type="transmembrane region" description="Helical" evidence="9">
    <location>
        <begin position="6"/>
        <end position="26"/>
    </location>
</feature>
<dbReference type="PANTHER" id="PTHR30574:SF1">
    <property type="entry name" value="SULPHUR TRANSPORT DOMAIN-CONTAINING PROTEIN"/>
    <property type="match status" value="1"/>
</dbReference>
<reference evidence="10" key="1">
    <citation type="submission" date="2020-12" db="EMBL/GenBank/DDBJ databases">
        <title>Desulfobium dissulfuricans gen. nov., sp. nov., a novel mesophilic, sulfate-reducing bacterium isolated from a deep-sea hydrothermal vent.</title>
        <authorList>
            <person name="Hashimoto Y."/>
            <person name="Tame A."/>
            <person name="Sawayama S."/>
            <person name="Miyazaki J."/>
            <person name="Takai K."/>
            <person name="Nakagawa S."/>
        </authorList>
    </citation>
    <scope>NUCLEOTIDE SEQUENCE</scope>
    <source>
        <strain evidence="10">GF1</strain>
    </source>
</reference>
<feature type="transmembrane region" description="Helical" evidence="9">
    <location>
        <begin position="47"/>
        <end position="70"/>
    </location>
</feature>
<keyword evidence="5 9" id="KW-0812">Transmembrane</keyword>
<evidence type="ECO:0000256" key="9">
    <source>
        <dbReference type="SAM" id="Phobius"/>
    </source>
</evidence>
<comment type="subcellular location">
    <subcellularLocation>
        <location evidence="1">Cell inner membrane</location>
        <topology evidence="1">Multi-pass membrane protein</topology>
    </subcellularLocation>
</comment>
<evidence type="ECO:0000313" key="10">
    <source>
        <dbReference type="EMBL" id="BCO08294.1"/>
    </source>
</evidence>
<evidence type="ECO:0000256" key="8">
    <source>
        <dbReference type="ARBA" id="ARBA00035655"/>
    </source>
</evidence>
<dbReference type="EMBL" id="AP024233">
    <property type="protein sequence ID" value="BCO08294.1"/>
    <property type="molecule type" value="Genomic_DNA"/>
</dbReference>
<gene>
    <name evidence="10" type="ORF">GF1_06700</name>
</gene>
<keyword evidence="4" id="KW-0997">Cell inner membrane</keyword>
<dbReference type="RefSeq" id="WP_267928195.1">
    <property type="nucleotide sequence ID" value="NZ_AP024233.1"/>
</dbReference>